<dbReference type="SUPFAM" id="SSF46785">
    <property type="entry name" value="Winged helix' DNA-binding domain"/>
    <property type="match status" value="1"/>
</dbReference>
<sequence>MDRWTEIELFVQTAELGSLTKAAENLEMSNAAASRYLNSLERRLSARLIERSTRRLYLTQVGEQFFRRCKEVLAEMKEAEADVSANVLEADGTLTVTASLSFSMIHIAPLLPEFTARYPKVSVNIIAANRYYDIMDSGIDLAIRTREFEPDSNLTVRRLAQTRRILAASPRYLDQRGTPRTVEDLANHAMLIYSYANRPNELIFTRGRAEEGVDGGAGSGEKRVINVRSTFESNDGQVLRAAALKGMGILVQPKYIIYDDIVAGRLVPVLDDWDLPRLTVNIAFQNRAHLPARVRLFIEFLVDHFHRMDYERKWTS</sequence>
<evidence type="ECO:0000256" key="1">
    <source>
        <dbReference type="ARBA" id="ARBA00009437"/>
    </source>
</evidence>
<organism evidence="6 7">
    <name type="scientific">Cupriavidus pampae</name>
    <dbReference type="NCBI Taxonomy" id="659251"/>
    <lineage>
        <taxon>Bacteria</taxon>
        <taxon>Pseudomonadati</taxon>
        <taxon>Pseudomonadota</taxon>
        <taxon>Betaproteobacteria</taxon>
        <taxon>Burkholderiales</taxon>
        <taxon>Burkholderiaceae</taxon>
        <taxon>Cupriavidus</taxon>
    </lineage>
</organism>
<evidence type="ECO:0000256" key="4">
    <source>
        <dbReference type="ARBA" id="ARBA00023163"/>
    </source>
</evidence>
<dbReference type="SUPFAM" id="SSF53850">
    <property type="entry name" value="Periplasmic binding protein-like II"/>
    <property type="match status" value="1"/>
</dbReference>
<accession>A0ABM8WGD6</accession>
<dbReference type="CDD" id="cd08422">
    <property type="entry name" value="PBP2_CrgA_like"/>
    <property type="match status" value="1"/>
</dbReference>
<reference evidence="6 7" key="1">
    <citation type="submission" date="2021-08" db="EMBL/GenBank/DDBJ databases">
        <authorList>
            <person name="Peeters C."/>
        </authorList>
    </citation>
    <scope>NUCLEOTIDE SEQUENCE [LARGE SCALE GENOMIC DNA]</scope>
    <source>
        <strain evidence="6 7">LMG 32289</strain>
    </source>
</reference>
<dbReference type="Gene3D" id="1.10.10.10">
    <property type="entry name" value="Winged helix-like DNA-binding domain superfamily/Winged helix DNA-binding domain"/>
    <property type="match status" value="1"/>
</dbReference>
<protein>
    <submittedName>
        <fullName evidence="6">HTH-type transcriptional regulator DmlR</fullName>
    </submittedName>
</protein>
<keyword evidence="4" id="KW-0804">Transcription</keyword>
<evidence type="ECO:0000256" key="2">
    <source>
        <dbReference type="ARBA" id="ARBA00023015"/>
    </source>
</evidence>
<name>A0ABM8WGD6_9BURK</name>
<keyword evidence="2" id="KW-0805">Transcription regulation</keyword>
<evidence type="ECO:0000256" key="3">
    <source>
        <dbReference type="ARBA" id="ARBA00023125"/>
    </source>
</evidence>
<dbReference type="PANTHER" id="PTHR30537:SF35">
    <property type="entry name" value="TRANSCRIPTIONAL REGULATORY PROTEIN"/>
    <property type="match status" value="1"/>
</dbReference>
<dbReference type="RefSeq" id="WP_223982747.1">
    <property type="nucleotide sequence ID" value="NZ_CAJZAG010000002.1"/>
</dbReference>
<evidence type="ECO:0000259" key="5">
    <source>
        <dbReference type="PROSITE" id="PS50931"/>
    </source>
</evidence>
<proteinExistence type="inferred from homology"/>
<dbReference type="Pfam" id="PF03466">
    <property type="entry name" value="LysR_substrate"/>
    <property type="match status" value="1"/>
</dbReference>
<dbReference type="Proteomes" id="UP000706525">
    <property type="component" value="Unassembled WGS sequence"/>
</dbReference>
<dbReference type="InterPro" id="IPR036390">
    <property type="entry name" value="WH_DNA-bd_sf"/>
</dbReference>
<comment type="caution">
    <text evidence="6">The sequence shown here is derived from an EMBL/GenBank/DDBJ whole genome shotgun (WGS) entry which is preliminary data.</text>
</comment>
<keyword evidence="7" id="KW-1185">Reference proteome</keyword>
<evidence type="ECO:0000313" key="6">
    <source>
        <dbReference type="EMBL" id="CAG9166392.1"/>
    </source>
</evidence>
<dbReference type="InterPro" id="IPR005119">
    <property type="entry name" value="LysR_subst-bd"/>
</dbReference>
<dbReference type="PANTHER" id="PTHR30537">
    <property type="entry name" value="HTH-TYPE TRANSCRIPTIONAL REGULATOR"/>
    <property type="match status" value="1"/>
</dbReference>
<dbReference type="InterPro" id="IPR036388">
    <property type="entry name" value="WH-like_DNA-bd_sf"/>
</dbReference>
<dbReference type="EMBL" id="CAJZAG010000002">
    <property type="protein sequence ID" value="CAG9166392.1"/>
    <property type="molecule type" value="Genomic_DNA"/>
</dbReference>
<evidence type="ECO:0000313" key="7">
    <source>
        <dbReference type="Proteomes" id="UP000706525"/>
    </source>
</evidence>
<gene>
    <name evidence="6" type="primary">dmlR_6</name>
    <name evidence="6" type="ORF">LMG32289_00999</name>
</gene>
<feature type="domain" description="HTH lysR-type" evidence="5">
    <location>
        <begin position="1"/>
        <end position="59"/>
    </location>
</feature>
<dbReference type="InterPro" id="IPR000847">
    <property type="entry name" value="LysR_HTH_N"/>
</dbReference>
<dbReference type="InterPro" id="IPR058163">
    <property type="entry name" value="LysR-type_TF_proteobact-type"/>
</dbReference>
<comment type="similarity">
    <text evidence="1">Belongs to the LysR transcriptional regulatory family.</text>
</comment>
<dbReference type="PROSITE" id="PS50931">
    <property type="entry name" value="HTH_LYSR"/>
    <property type="match status" value="1"/>
</dbReference>
<dbReference type="Gene3D" id="3.40.190.290">
    <property type="match status" value="1"/>
</dbReference>
<dbReference type="Pfam" id="PF00126">
    <property type="entry name" value="HTH_1"/>
    <property type="match status" value="1"/>
</dbReference>
<keyword evidence="3" id="KW-0238">DNA-binding</keyword>